<accession>B0SUV1</accession>
<keyword evidence="2" id="KW-0732">Signal</keyword>
<feature type="region of interest" description="Disordered" evidence="1">
    <location>
        <begin position="100"/>
        <end position="123"/>
    </location>
</feature>
<dbReference type="STRING" id="366602.Caul_2293"/>
<dbReference type="OrthoDB" id="7189528at2"/>
<name>B0SUV1_CAUSK</name>
<evidence type="ECO:0000313" key="3">
    <source>
        <dbReference type="EMBL" id="ABZ71420.1"/>
    </source>
</evidence>
<dbReference type="HOGENOM" id="CLU_2011158_0_0_5"/>
<feature type="chain" id="PRO_5002755550" evidence="2">
    <location>
        <begin position="23"/>
        <end position="123"/>
    </location>
</feature>
<dbReference type="KEGG" id="cak:Caul_2293"/>
<reference evidence="3" key="1">
    <citation type="submission" date="2008-01" db="EMBL/GenBank/DDBJ databases">
        <title>Complete sequence of chromosome of Caulobacter sp. K31.</title>
        <authorList>
            <consortium name="US DOE Joint Genome Institute"/>
            <person name="Copeland A."/>
            <person name="Lucas S."/>
            <person name="Lapidus A."/>
            <person name="Barry K."/>
            <person name="Glavina del Rio T."/>
            <person name="Dalin E."/>
            <person name="Tice H."/>
            <person name="Pitluck S."/>
            <person name="Bruce D."/>
            <person name="Goodwin L."/>
            <person name="Thompson L.S."/>
            <person name="Brettin T."/>
            <person name="Detter J.C."/>
            <person name="Han C."/>
            <person name="Schmutz J."/>
            <person name="Larimer F."/>
            <person name="Land M."/>
            <person name="Hauser L."/>
            <person name="Kyrpides N."/>
            <person name="Kim E."/>
            <person name="Stephens C."/>
            <person name="Richardson P."/>
        </authorList>
    </citation>
    <scope>NUCLEOTIDE SEQUENCE [LARGE SCALE GENOMIC DNA]</scope>
    <source>
        <strain evidence="3">K31</strain>
    </source>
</reference>
<organism evidence="3">
    <name type="scientific">Caulobacter sp. (strain K31)</name>
    <dbReference type="NCBI Taxonomy" id="366602"/>
    <lineage>
        <taxon>Bacteria</taxon>
        <taxon>Pseudomonadati</taxon>
        <taxon>Pseudomonadota</taxon>
        <taxon>Alphaproteobacteria</taxon>
        <taxon>Caulobacterales</taxon>
        <taxon>Caulobacteraceae</taxon>
        <taxon>Caulobacter</taxon>
    </lineage>
</organism>
<protein>
    <submittedName>
        <fullName evidence="3">Uncharacterized protein</fullName>
    </submittedName>
</protein>
<proteinExistence type="predicted"/>
<dbReference type="EMBL" id="CP000927">
    <property type="protein sequence ID" value="ABZ71420.1"/>
    <property type="molecule type" value="Genomic_DNA"/>
</dbReference>
<evidence type="ECO:0000256" key="1">
    <source>
        <dbReference type="SAM" id="MobiDB-lite"/>
    </source>
</evidence>
<dbReference type="AlphaFoldDB" id="B0SUV1"/>
<feature type="signal peptide" evidence="2">
    <location>
        <begin position="1"/>
        <end position="22"/>
    </location>
</feature>
<evidence type="ECO:0000256" key="2">
    <source>
        <dbReference type="SAM" id="SignalP"/>
    </source>
</evidence>
<gene>
    <name evidence="3" type="ordered locus">Caul_2293</name>
</gene>
<sequence precursor="true">MTTVTTWLKHLASALFACLLLASFVTPSVRTGLCAGDPAMAAMQVLAAEAAGQGDLDLEAFANQEEGAGEICLEGHCHHASPLIDGAVVQHAVLQRDGGRLVPPSLGMPPSLEPDSPSEPPRA</sequence>